<dbReference type="GO" id="GO:0051276">
    <property type="term" value="P:chromosome organization"/>
    <property type="evidence" value="ECO:0007669"/>
    <property type="project" value="EnsemblMetazoa"/>
</dbReference>
<feature type="compositionally biased region" description="Low complexity" evidence="1">
    <location>
        <begin position="98"/>
        <end position="111"/>
    </location>
</feature>
<sequence length="652" mass="70683">MIREPAQVRATTYETVASDLAQQKEKKQINAKASGEINYSNNCTCSQRRITQTAPMTDSPMSEDSTTTATPIVTTTTIPIVINTHPHPRIILIKVPTSSSSSSSSSSNNKSNRAEQTAPRTRLIRIPFLPGPVSTPSPVKRTTPQTSSSVNSTIPATAYRLGTASSTPGMTIYPKQQSSTMSHPVAIDQTFGPPTATEMVTETETVQVSSMPQTLASMAGIQLTGADEQSSHQDVSGAMPTATVEEIDVPVFIDGEYCVLCVSYVPALSHYCSSFIVEYLQDIEATSSTSSSSGSDKGKEIFTETDILDFDFDINLITEDHIEQKKMDQCNLDMESSDNINNDYLTTPIEDLAELSSLGEDEICDMGAMRGIDFHQQPSSLDLDIDNIMINSQNPMLCSSQSQSSIIPSYSQTKYFTEQPLLADENSNEDGGVYLCSQESLGYSHLGVDFGSNIEPEQNENIADILQNILSSVGGSTAFKRSVTLEPETQPQKRSKLILNLTTTSPLLESSDVIGTPQIINDVLSFETVSNDTLKYQFYQNINRFCYPQNVESDDRPITPNASTHDKIIEDLRSVEEETTNDFSAPNTPYSASSSCTAAPTCQTGFAGFLTAPASPAVSIASTSQFTTTDTSITGNKRKRGRPAKEHADGPD</sequence>
<protein>
    <submittedName>
        <fullName evidence="2">CG17836-PA</fullName>
    </submittedName>
</protein>
<dbReference type="GO" id="GO:0003682">
    <property type="term" value="F:chromatin binding"/>
    <property type="evidence" value="ECO:0007669"/>
    <property type="project" value="EnsemblMetazoa"/>
</dbReference>
<gene>
    <name evidence="2" type="ORF">CG17836</name>
</gene>
<dbReference type="AlphaFoldDB" id="Q8I1A4"/>
<feature type="compositionally biased region" description="Basic and acidic residues" evidence="1">
    <location>
        <begin position="643"/>
        <end position="652"/>
    </location>
</feature>
<dbReference type="GO" id="GO:0005634">
    <property type="term" value="C:nucleus"/>
    <property type="evidence" value="ECO:0007669"/>
    <property type="project" value="EnsemblMetazoa"/>
</dbReference>
<accession>Q8I1A4</accession>
<proteinExistence type="predicted"/>
<feature type="compositionally biased region" description="Polar residues" evidence="1">
    <location>
        <begin position="136"/>
        <end position="151"/>
    </location>
</feature>
<feature type="compositionally biased region" description="Low complexity" evidence="1">
    <location>
        <begin position="622"/>
        <end position="634"/>
    </location>
</feature>
<feature type="region of interest" description="Disordered" evidence="1">
    <location>
        <begin position="621"/>
        <end position="652"/>
    </location>
</feature>
<name>Q8I1A4_DROWI</name>
<evidence type="ECO:0000256" key="1">
    <source>
        <dbReference type="SAM" id="MobiDB-lite"/>
    </source>
</evidence>
<feature type="region of interest" description="Disordered" evidence="1">
    <location>
        <begin position="96"/>
        <end position="151"/>
    </location>
</feature>
<organism evidence="2">
    <name type="scientific">Drosophila willistoni</name>
    <name type="common">Fruit fly</name>
    <dbReference type="NCBI Taxonomy" id="7260"/>
    <lineage>
        <taxon>Eukaryota</taxon>
        <taxon>Metazoa</taxon>
        <taxon>Ecdysozoa</taxon>
        <taxon>Arthropoda</taxon>
        <taxon>Hexapoda</taxon>
        <taxon>Insecta</taxon>
        <taxon>Pterygota</taxon>
        <taxon>Neoptera</taxon>
        <taxon>Endopterygota</taxon>
        <taxon>Diptera</taxon>
        <taxon>Brachycera</taxon>
        <taxon>Muscomorpha</taxon>
        <taxon>Ephydroidea</taxon>
        <taxon>Drosophilidae</taxon>
        <taxon>Drosophila</taxon>
        <taxon>Sophophora</taxon>
    </lineage>
</organism>
<evidence type="ECO:0000313" key="2">
    <source>
        <dbReference type="EMBL" id="AAO01066.1"/>
    </source>
</evidence>
<reference evidence="2" key="1">
    <citation type="journal article" date="2002" name="Genome Biol.">
        <title>Assessing the impact of comparative genomic sequence data on the functional annotation of the Drosophila genome.</title>
        <authorList>
            <person name="Bergman C.M."/>
            <person name="Pfeiffer B.D."/>
            <person name="Rincon-Limas D.E."/>
            <person name="Hoskins R.A."/>
            <person name="Gnirke A."/>
            <person name="Mungall C.J."/>
            <person name="Wang A.M."/>
            <person name="Kronmiller B."/>
            <person name="Pacleb J.M."/>
            <person name="Park S."/>
            <person name="Stapleton M."/>
            <person name="Wan K.H."/>
            <person name="George R.A."/>
            <person name="de Jong P.J."/>
            <person name="Botas J."/>
            <person name="Rubin G.M."/>
            <person name="Celniker S.E."/>
        </authorList>
    </citation>
    <scope>NUCLEOTIDE SEQUENCE</scope>
    <source>
        <strain evidence="2">Tucson 14030-0814.10</strain>
    </source>
</reference>
<dbReference type="EMBL" id="AY190951">
    <property type="protein sequence ID" value="AAO01066.1"/>
    <property type="molecule type" value="Genomic_DNA"/>
</dbReference>
<feature type="non-terminal residue" evidence="2">
    <location>
        <position position="652"/>
    </location>
</feature>